<evidence type="ECO:0000256" key="4">
    <source>
        <dbReference type="RuleBase" id="RU000481"/>
    </source>
</evidence>
<keyword evidence="8" id="KW-1185">Reference proteome</keyword>
<feature type="domain" description="Aminotransferase class I/classII large" evidence="6">
    <location>
        <begin position="43"/>
        <end position="407"/>
    </location>
</feature>
<dbReference type="InterPro" id="IPR015422">
    <property type="entry name" value="PyrdxlP-dep_Trfase_small"/>
</dbReference>
<dbReference type="EMBL" id="UWOC01000137">
    <property type="protein sequence ID" value="VCU08198.1"/>
    <property type="molecule type" value="Genomic_DNA"/>
</dbReference>
<keyword evidence="2 4" id="KW-0032">Aminotransferase</keyword>
<evidence type="ECO:0000256" key="2">
    <source>
        <dbReference type="ARBA" id="ARBA00022576"/>
    </source>
</evidence>
<dbReference type="Proteomes" id="UP000289200">
    <property type="component" value="Unassembled WGS sequence"/>
</dbReference>
<dbReference type="InterPro" id="IPR015421">
    <property type="entry name" value="PyrdxlP-dep_Trfase_major"/>
</dbReference>
<dbReference type="CDD" id="cd00609">
    <property type="entry name" value="AAT_like"/>
    <property type="match status" value="1"/>
</dbReference>
<reference evidence="8" key="1">
    <citation type="submission" date="2018-10" db="EMBL/GenBank/DDBJ databases">
        <authorList>
            <person name="Peiro R."/>
            <person name="Begona"/>
            <person name="Cbmso G."/>
            <person name="Lopez M."/>
            <person name="Gonzalez S."/>
            <person name="Sacristan E."/>
            <person name="Castillo E."/>
        </authorList>
    </citation>
    <scope>NUCLEOTIDE SEQUENCE [LARGE SCALE GENOMIC DNA]</scope>
</reference>
<dbReference type="AlphaFoldDB" id="A0A447CSJ0"/>
<feature type="compositionally biased region" description="Pro residues" evidence="5">
    <location>
        <begin position="1"/>
        <end position="12"/>
    </location>
</feature>
<dbReference type="GO" id="GO:0008483">
    <property type="term" value="F:transaminase activity"/>
    <property type="evidence" value="ECO:0007669"/>
    <property type="project" value="UniProtKB-KW"/>
</dbReference>
<comment type="caution">
    <text evidence="7">The sequence shown here is derived from an EMBL/GenBank/DDBJ whole genome shotgun (WGS) entry which is preliminary data.</text>
</comment>
<evidence type="ECO:0000259" key="6">
    <source>
        <dbReference type="Pfam" id="PF00155"/>
    </source>
</evidence>
<evidence type="ECO:0000256" key="1">
    <source>
        <dbReference type="ARBA" id="ARBA00001933"/>
    </source>
</evidence>
<dbReference type="InterPro" id="IPR004839">
    <property type="entry name" value="Aminotransferase_I/II_large"/>
</dbReference>
<evidence type="ECO:0000256" key="5">
    <source>
        <dbReference type="SAM" id="MobiDB-lite"/>
    </source>
</evidence>
<organism evidence="7 8">
    <name type="scientific">Rhodoplanes serenus</name>
    <dbReference type="NCBI Taxonomy" id="200615"/>
    <lineage>
        <taxon>Bacteria</taxon>
        <taxon>Pseudomonadati</taxon>
        <taxon>Pseudomonadota</taxon>
        <taxon>Alphaproteobacteria</taxon>
        <taxon>Hyphomicrobiales</taxon>
        <taxon>Nitrobacteraceae</taxon>
        <taxon>Rhodoplanes</taxon>
    </lineage>
</organism>
<name>A0A447CSJ0_9BRAD</name>
<dbReference type="InterPro" id="IPR050881">
    <property type="entry name" value="LL-DAP_aminotransferase"/>
</dbReference>
<sequence length="412" mass="43923">MPPMPMTPPANAPSPSTGRPPDTRSPFVRLADLLAGVAPGRPAINLSIGEPQHPVPDFVAAALVSDLASLGRYPAGKGTAAFRTAAAAWATRRYDLPHPLDPEREVLVLNGSREGLFLGAHAAKRYVTANRGPRPGRPAVLVPNPFYAAYPIGGDTADCEVVYLPAREPSGFLPDLASLDAALLARTVAFYVASPANPQGAVADLAYLTRLLGLARQHGFLVFADECYSEIYTREPPPGLLQAAGPDFANAVMFQSLSKRSNLPGLRVGFAAGDAAFLEKFLDLRNVAAPQVPVPSQIVAAAAYADEAHVEDNRRRYARKFDLADQIVGDRWGYRRPAGGFYLWLDVGALGGSEAVTARLWAEAGLKVLPGRYIARDQADGSNPGADYIRIAMVQDEETTAEALHRLVAVLG</sequence>
<dbReference type="InterPro" id="IPR004838">
    <property type="entry name" value="NHTrfase_class1_PyrdxlP-BS"/>
</dbReference>
<evidence type="ECO:0000256" key="3">
    <source>
        <dbReference type="ARBA" id="ARBA00022679"/>
    </source>
</evidence>
<protein>
    <recommendedName>
        <fullName evidence="4">Aminotransferase</fullName>
        <ecNumber evidence="4">2.6.1.-</ecNumber>
    </recommendedName>
</protein>
<gene>
    <name evidence="7" type="primary">dapL</name>
    <name evidence="7" type="ORF">RHODGE_RHODGE_02057</name>
</gene>
<comment type="cofactor">
    <cofactor evidence="1 4">
        <name>pyridoxal 5'-phosphate</name>
        <dbReference type="ChEBI" id="CHEBI:597326"/>
    </cofactor>
</comment>
<dbReference type="PANTHER" id="PTHR42832">
    <property type="entry name" value="AMINO ACID AMINOTRANSFERASE"/>
    <property type="match status" value="1"/>
</dbReference>
<dbReference type="EC" id="2.6.1.-" evidence="4"/>
<keyword evidence="3 4" id="KW-0808">Transferase</keyword>
<dbReference type="Gene3D" id="3.90.1150.10">
    <property type="entry name" value="Aspartate Aminotransferase, domain 1"/>
    <property type="match status" value="1"/>
</dbReference>
<evidence type="ECO:0000313" key="8">
    <source>
        <dbReference type="Proteomes" id="UP000289200"/>
    </source>
</evidence>
<dbReference type="InterPro" id="IPR015424">
    <property type="entry name" value="PyrdxlP-dep_Trfase"/>
</dbReference>
<dbReference type="Pfam" id="PF00155">
    <property type="entry name" value="Aminotran_1_2"/>
    <property type="match status" value="1"/>
</dbReference>
<dbReference type="Gene3D" id="3.40.640.10">
    <property type="entry name" value="Type I PLP-dependent aspartate aminotransferase-like (Major domain)"/>
    <property type="match status" value="1"/>
</dbReference>
<evidence type="ECO:0000313" key="7">
    <source>
        <dbReference type="EMBL" id="VCU08198.1"/>
    </source>
</evidence>
<dbReference type="GO" id="GO:0030170">
    <property type="term" value="F:pyridoxal phosphate binding"/>
    <property type="evidence" value="ECO:0007669"/>
    <property type="project" value="InterPro"/>
</dbReference>
<proteinExistence type="inferred from homology"/>
<comment type="similarity">
    <text evidence="4">Belongs to the class-I pyridoxal-phosphate-dependent aminotransferase family.</text>
</comment>
<dbReference type="PANTHER" id="PTHR42832:SF3">
    <property type="entry name" value="L-GLUTAMINE--4-(METHYLSULFANYL)-2-OXOBUTANOATE AMINOTRANSFERASE"/>
    <property type="match status" value="1"/>
</dbReference>
<dbReference type="PROSITE" id="PS00105">
    <property type="entry name" value="AA_TRANSFER_CLASS_1"/>
    <property type="match status" value="1"/>
</dbReference>
<accession>A0A447CSJ0</accession>
<dbReference type="SUPFAM" id="SSF53383">
    <property type="entry name" value="PLP-dependent transferases"/>
    <property type="match status" value="1"/>
</dbReference>
<feature type="region of interest" description="Disordered" evidence="5">
    <location>
        <begin position="1"/>
        <end position="25"/>
    </location>
</feature>